<evidence type="ECO:0000256" key="6">
    <source>
        <dbReference type="ARBA" id="ARBA00022989"/>
    </source>
</evidence>
<feature type="domain" description="DNA methylase N-4/N-6" evidence="9">
    <location>
        <begin position="551"/>
        <end position="828"/>
    </location>
</feature>
<proteinExistence type="inferred from homology"/>
<dbReference type="Gene3D" id="3.40.50.150">
    <property type="entry name" value="Vaccinia Virus protein VP39"/>
    <property type="match status" value="1"/>
</dbReference>
<feature type="domain" description="NACHT-associated inactive Restriction Endonuclease 1 sensor" evidence="11">
    <location>
        <begin position="872"/>
        <end position="961"/>
    </location>
</feature>
<dbReference type="Pfam" id="PF01555">
    <property type="entry name" value="N6_N4_Mtase"/>
    <property type="match status" value="1"/>
</dbReference>
<sequence length="1024" mass="116646">MKKNKLARNASPKRDALTTFQPLSGKVNQQLPNAFAVLPLLIAMGIVPLIVLLKVIPIPPDYQQFWITEYVFDFFSYYKAQIIIFCAGFILVNALIINHLGQLPRRQFRLKIPLMIYAMMIVFSTLFSAHHPIAFSGFFERYEGMWVLLSYLILMLGAYLFISTLKQLWLILGVWLAALCIISIIGLFQFIGVDIFQTTAGRFLILPSQYQSIANSLDFNFPKYWIYATLYNPNNVASMMALALPMTAVCFFLSQSKIRRIGFGVLTGLFALVLAGTHARGGWIAVICAALLLFGVFMRHDLLRYWKWLSALSLVAVIAFAVLIFWGVQRANTVTLDQHHADYSIQVAPEHLSERLIRHYGTLGSGRLYIWIRSLQMARETVLLGRGPDTFALYFPNQDSYKRFFNQPEAFVDKPHNLYIQTWLNLGGLATCAFLAMIILHAVRTFQLLTKAQPNSEFYMLSSGLYAGWFAYLVAAMFYDSVVSVAPAFWIIFGLSLAVNHQLDSAIKSEIPLHFPSNNVFTINRALNMNNELYYGDNLEVLRNKIEKNSIDLCYIDPPFNSKRNYFQIYTNVGKEDQAQAQAFIDTWTWNMLAEQALREISCNENGRYTTQTVDLMKGLHAVLGTGGLLSYLLSMTQRINEIQRVLKPTGSFYLHCDPTASHYLKLILDSIFCPRGGDYKNEIIWHYRRWTGKAKKFQELHDIIFFYAKGKDYVFNVPYTEYTEKSLKRKENYHTRIKNGEVFVTSVDDRGVRENDVWQIPILNSQSKERLGYPTQKPEALLERIIQASSNEGDVILDAYCGCGTTVAVAQRLKRQWIGIDITYQSIAVILKRMTEKFGAEIADAITLSGIPKDMASAQALALKKDDRLRKEFEKWAVLTYTNNQAAINEKKGADKGIDGVAYIITGNHSSEKVVFQVKSGKVGRGDIAKLRGDQAREQAVMAFLITLNDPTKDMLDEALAAGIYHYPLLRRDYPCIQIVTIRDMLEQKQLFDFPHKHDVLKTSDLVIEDTQKELSLDESDEE</sequence>
<keyword evidence="7 8" id="KW-0472">Membrane</keyword>
<dbReference type="PROSITE" id="PS00092">
    <property type="entry name" value="N6_MTASE"/>
    <property type="match status" value="1"/>
</dbReference>
<protein>
    <recommendedName>
        <fullName evidence="14">Site-specific DNA-methyltransferase</fullName>
    </recommendedName>
</protein>
<dbReference type="Proteomes" id="UP000239936">
    <property type="component" value="Unassembled WGS sequence"/>
</dbReference>
<feature type="transmembrane region" description="Helical" evidence="8">
    <location>
        <begin position="76"/>
        <end position="100"/>
    </location>
</feature>
<dbReference type="InterPro" id="IPR054557">
    <property type="entry name" value="NA-iREase1_dom"/>
</dbReference>
<evidence type="ECO:0000256" key="4">
    <source>
        <dbReference type="ARBA" id="ARBA00022679"/>
    </source>
</evidence>
<feature type="transmembrane region" description="Helical" evidence="8">
    <location>
        <begin position="282"/>
        <end position="298"/>
    </location>
</feature>
<dbReference type="InterPro" id="IPR051533">
    <property type="entry name" value="WaaL-like"/>
</dbReference>
<keyword evidence="5 8" id="KW-0812">Transmembrane</keyword>
<reference evidence="12 13" key="1">
    <citation type="submission" date="2018-01" db="EMBL/GenBank/DDBJ databases">
        <title>The complete genome sequence of Chromatium okenii LaCa, a purple sulfur bacterium with a turbulent life.</title>
        <authorList>
            <person name="Luedin S.M."/>
            <person name="Liechti N."/>
            <person name="Storelli N."/>
            <person name="Danza F."/>
            <person name="Wittwer M."/>
            <person name="Pothier J.F."/>
            <person name="Tonolla M.A."/>
        </authorList>
    </citation>
    <scope>NUCLEOTIDE SEQUENCE [LARGE SCALE GENOMIC DNA]</scope>
    <source>
        <strain evidence="12 13">LaCa</strain>
    </source>
</reference>
<feature type="transmembrane region" description="Helical" evidence="8">
    <location>
        <begin position="423"/>
        <end position="446"/>
    </location>
</feature>
<evidence type="ECO:0000256" key="1">
    <source>
        <dbReference type="ARBA" id="ARBA00004141"/>
    </source>
</evidence>
<gene>
    <name evidence="12" type="ORF">CXB77_02975</name>
</gene>
<dbReference type="InterPro" id="IPR002052">
    <property type="entry name" value="DNA_methylase_N6_adenine_CS"/>
</dbReference>
<feature type="transmembrane region" description="Helical" evidence="8">
    <location>
        <begin position="34"/>
        <end position="56"/>
    </location>
</feature>
<dbReference type="InterPro" id="IPR001091">
    <property type="entry name" value="RM_Methyltransferase"/>
</dbReference>
<comment type="caution">
    <text evidence="12">The sequence shown here is derived from an EMBL/GenBank/DDBJ whole genome shotgun (WGS) entry which is preliminary data.</text>
</comment>
<keyword evidence="13" id="KW-1185">Reference proteome</keyword>
<evidence type="ECO:0000313" key="13">
    <source>
        <dbReference type="Proteomes" id="UP000239936"/>
    </source>
</evidence>
<dbReference type="Pfam" id="PF22722">
    <property type="entry name" value="NA-iREase1"/>
    <property type="match status" value="1"/>
</dbReference>
<evidence type="ECO:0000256" key="7">
    <source>
        <dbReference type="ARBA" id="ARBA00023136"/>
    </source>
</evidence>
<feature type="transmembrane region" description="Helical" evidence="8">
    <location>
        <begin position="169"/>
        <end position="191"/>
    </location>
</feature>
<evidence type="ECO:0000256" key="5">
    <source>
        <dbReference type="ARBA" id="ARBA00022692"/>
    </source>
</evidence>
<dbReference type="InterPro" id="IPR007016">
    <property type="entry name" value="O-antigen_ligase-rel_domated"/>
</dbReference>
<dbReference type="SUPFAM" id="SSF53335">
    <property type="entry name" value="S-adenosyl-L-methionine-dependent methyltransferases"/>
    <property type="match status" value="1"/>
</dbReference>
<organism evidence="12 13">
    <name type="scientific">Chromatium okenii</name>
    <dbReference type="NCBI Taxonomy" id="61644"/>
    <lineage>
        <taxon>Bacteria</taxon>
        <taxon>Pseudomonadati</taxon>
        <taxon>Pseudomonadota</taxon>
        <taxon>Gammaproteobacteria</taxon>
        <taxon>Chromatiales</taxon>
        <taxon>Chromatiaceae</taxon>
        <taxon>Chromatium</taxon>
    </lineage>
</organism>
<dbReference type="GO" id="GO:0016020">
    <property type="term" value="C:membrane"/>
    <property type="evidence" value="ECO:0007669"/>
    <property type="project" value="UniProtKB-SubCell"/>
</dbReference>
<dbReference type="EMBL" id="PPGH01000016">
    <property type="protein sequence ID" value="PQJ97266.1"/>
    <property type="molecule type" value="Genomic_DNA"/>
</dbReference>
<feature type="domain" description="O-antigen ligase-related" evidence="10">
    <location>
        <begin position="268"/>
        <end position="434"/>
    </location>
</feature>
<dbReference type="PANTHER" id="PTHR37422">
    <property type="entry name" value="TEICHURONIC ACID BIOSYNTHESIS PROTEIN TUAE"/>
    <property type="match status" value="1"/>
</dbReference>
<comment type="subcellular location">
    <subcellularLocation>
        <location evidence="1">Membrane</location>
        <topology evidence="1">Multi-pass membrane protein</topology>
    </subcellularLocation>
</comment>
<feature type="transmembrane region" description="Helical" evidence="8">
    <location>
        <begin position="236"/>
        <end position="254"/>
    </location>
</feature>
<keyword evidence="3" id="KW-0489">Methyltransferase</keyword>
<evidence type="ECO:0000259" key="9">
    <source>
        <dbReference type="Pfam" id="PF01555"/>
    </source>
</evidence>
<evidence type="ECO:0008006" key="14">
    <source>
        <dbReference type="Google" id="ProtNLM"/>
    </source>
</evidence>
<evidence type="ECO:0000256" key="3">
    <source>
        <dbReference type="ARBA" id="ARBA00022603"/>
    </source>
</evidence>
<dbReference type="InterPro" id="IPR002941">
    <property type="entry name" value="DNA_methylase_N4/N6"/>
</dbReference>
<name>A0A2S7XUD7_9GAMM</name>
<dbReference type="PANTHER" id="PTHR37422:SF13">
    <property type="entry name" value="LIPOPOLYSACCHARIDE BIOSYNTHESIS PROTEIN PA4999-RELATED"/>
    <property type="match status" value="1"/>
</dbReference>
<evidence type="ECO:0000256" key="8">
    <source>
        <dbReference type="SAM" id="Phobius"/>
    </source>
</evidence>
<feature type="transmembrane region" description="Helical" evidence="8">
    <location>
        <begin position="305"/>
        <end position="328"/>
    </location>
</feature>
<evidence type="ECO:0000259" key="10">
    <source>
        <dbReference type="Pfam" id="PF04932"/>
    </source>
</evidence>
<evidence type="ECO:0000259" key="11">
    <source>
        <dbReference type="Pfam" id="PF22722"/>
    </source>
</evidence>
<dbReference type="GO" id="GO:0032259">
    <property type="term" value="P:methylation"/>
    <property type="evidence" value="ECO:0007669"/>
    <property type="project" value="UniProtKB-KW"/>
</dbReference>
<dbReference type="GO" id="GO:0008170">
    <property type="term" value="F:N-methyltransferase activity"/>
    <property type="evidence" value="ECO:0007669"/>
    <property type="project" value="InterPro"/>
</dbReference>
<feature type="transmembrane region" description="Helical" evidence="8">
    <location>
        <begin position="145"/>
        <end position="162"/>
    </location>
</feature>
<feature type="transmembrane region" description="Helical" evidence="8">
    <location>
        <begin position="261"/>
        <end position="276"/>
    </location>
</feature>
<dbReference type="InterPro" id="IPR029063">
    <property type="entry name" value="SAM-dependent_MTases_sf"/>
</dbReference>
<accession>A0A2S7XUD7</accession>
<dbReference type="Pfam" id="PF04932">
    <property type="entry name" value="Wzy_C"/>
    <property type="match status" value="1"/>
</dbReference>
<dbReference type="PRINTS" id="PR00508">
    <property type="entry name" value="S21N4MTFRASE"/>
</dbReference>
<comment type="similarity">
    <text evidence="2">Belongs to the N(4)/N(6)-methyltransferase family.</text>
</comment>
<keyword evidence="6 8" id="KW-1133">Transmembrane helix</keyword>
<evidence type="ECO:0000313" key="12">
    <source>
        <dbReference type="EMBL" id="PQJ97266.1"/>
    </source>
</evidence>
<dbReference type="OrthoDB" id="9816043at2"/>
<dbReference type="AlphaFoldDB" id="A0A2S7XUD7"/>
<dbReference type="GO" id="GO:0003677">
    <property type="term" value="F:DNA binding"/>
    <property type="evidence" value="ECO:0007669"/>
    <property type="project" value="InterPro"/>
</dbReference>
<evidence type="ECO:0000256" key="2">
    <source>
        <dbReference type="ARBA" id="ARBA00006594"/>
    </source>
</evidence>
<keyword evidence="4" id="KW-0808">Transferase</keyword>
<feature type="transmembrane region" description="Helical" evidence="8">
    <location>
        <begin position="112"/>
        <end position="133"/>
    </location>
</feature>